<evidence type="ECO:0000259" key="1">
    <source>
        <dbReference type="Pfam" id="PF01636"/>
    </source>
</evidence>
<reference evidence="2 3" key="1">
    <citation type="submission" date="2018-01" db="EMBL/GenBank/DDBJ databases">
        <title>Genomic Encyclopedia of Archaeal and Bacterial Type Strains, Phase II (KMG-II): from individual species to whole genera.</title>
        <authorList>
            <person name="Goeker M."/>
        </authorList>
    </citation>
    <scope>NUCLEOTIDE SEQUENCE [LARGE SCALE GENOMIC DNA]</scope>
    <source>
        <strain evidence="2 3">DSM 17023</strain>
    </source>
</reference>
<dbReference type="RefSeq" id="WP_103225564.1">
    <property type="nucleotide sequence ID" value="NZ_PPCN01000021.1"/>
</dbReference>
<gene>
    <name evidence="2" type="ORF">CLV41_12131</name>
</gene>
<dbReference type="Proteomes" id="UP000236959">
    <property type="component" value="Unassembled WGS sequence"/>
</dbReference>
<dbReference type="Pfam" id="PF01636">
    <property type="entry name" value="APH"/>
    <property type="match status" value="1"/>
</dbReference>
<organism evidence="2 3">
    <name type="scientific">Roseibium marinum</name>
    <dbReference type="NCBI Taxonomy" id="281252"/>
    <lineage>
        <taxon>Bacteria</taxon>
        <taxon>Pseudomonadati</taxon>
        <taxon>Pseudomonadota</taxon>
        <taxon>Alphaproteobacteria</taxon>
        <taxon>Hyphomicrobiales</taxon>
        <taxon>Stappiaceae</taxon>
        <taxon>Roseibium</taxon>
    </lineage>
</organism>
<protein>
    <recommendedName>
        <fullName evidence="1">Aminoglycoside phosphotransferase domain-containing protein</fullName>
    </recommendedName>
</protein>
<dbReference type="InterPro" id="IPR011009">
    <property type="entry name" value="Kinase-like_dom_sf"/>
</dbReference>
<evidence type="ECO:0000313" key="2">
    <source>
        <dbReference type="EMBL" id="POF27805.1"/>
    </source>
</evidence>
<name>A0A2S3UJH1_9HYPH</name>
<proteinExistence type="predicted"/>
<dbReference type="Gene3D" id="1.10.510.10">
    <property type="entry name" value="Transferase(Phosphotransferase) domain 1"/>
    <property type="match status" value="1"/>
</dbReference>
<keyword evidence="3" id="KW-1185">Reference proteome</keyword>
<dbReference type="InterPro" id="IPR002575">
    <property type="entry name" value="Aminoglycoside_PTrfase"/>
</dbReference>
<feature type="domain" description="Aminoglycoside phosphotransferase" evidence="1">
    <location>
        <begin position="187"/>
        <end position="223"/>
    </location>
</feature>
<sequence>MNLADEIQDRVIQILREQAIVKHVSHIFRSDRTGSVVLCDNYHVVKIIRLGLSSDCKLKERARFDIELKYREMVMPDPTHISVFGTVEDVTYSVLPFVPGNVISGLNDGQQKAHISEISTKIVEQLRIVRSIENTSTYHAVKETVEATEIANLVSRFFELVSYCREIKGFEEVCNLAETFITSKMGEILFGSNIKIVHGDMHFGNILIHNGNPYLIDFGKSGLSFGKKDLYDLEIACLYPHEFGYDGTYYILHEGIRAASSDWVSGEDFIDRLFYLMFVYWNDYWYQNNVKRTSHGVSKETLASVTRRLLTGEFNKSDRLYLMT</sequence>
<evidence type="ECO:0000313" key="3">
    <source>
        <dbReference type="Proteomes" id="UP000236959"/>
    </source>
</evidence>
<dbReference type="AlphaFoldDB" id="A0A2S3UJH1"/>
<dbReference type="SUPFAM" id="SSF56112">
    <property type="entry name" value="Protein kinase-like (PK-like)"/>
    <property type="match status" value="1"/>
</dbReference>
<dbReference type="EMBL" id="PPCN01000021">
    <property type="protein sequence ID" value="POF27805.1"/>
    <property type="molecule type" value="Genomic_DNA"/>
</dbReference>
<accession>A0A2S3UJH1</accession>
<comment type="caution">
    <text evidence="2">The sequence shown here is derived from an EMBL/GenBank/DDBJ whole genome shotgun (WGS) entry which is preliminary data.</text>
</comment>
<dbReference type="OrthoDB" id="9797603at2"/>